<dbReference type="Proteomes" id="UP000759131">
    <property type="component" value="Unassembled WGS sequence"/>
</dbReference>
<proteinExistence type="predicted"/>
<dbReference type="PROSITE" id="PS00028">
    <property type="entry name" value="ZINC_FINGER_C2H2_1"/>
    <property type="match status" value="1"/>
</dbReference>
<dbReference type="AlphaFoldDB" id="A0A7R9L8I9"/>
<feature type="non-terminal residue" evidence="3">
    <location>
        <position position="151"/>
    </location>
</feature>
<feature type="domain" description="C2H2-type" evidence="2">
    <location>
        <begin position="7"/>
        <end position="27"/>
    </location>
</feature>
<keyword evidence="4" id="KW-1185">Reference proteome</keyword>
<evidence type="ECO:0000313" key="4">
    <source>
        <dbReference type="Proteomes" id="UP000759131"/>
    </source>
</evidence>
<name>A0A7R9L8I9_9ACAR</name>
<evidence type="ECO:0000256" key="1">
    <source>
        <dbReference type="SAM" id="MobiDB-lite"/>
    </source>
</evidence>
<dbReference type="OrthoDB" id="10618635at2759"/>
<accession>A0A7R9L8I9</accession>
<feature type="region of interest" description="Disordered" evidence="1">
    <location>
        <begin position="124"/>
        <end position="151"/>
    </location>
</feature>
<dbReference type="EMBL" id="OC873796">
    <property type="protein sequence ID" value="CAD7636979.1"/>
    <property type="molecule type" value="Genomic_DNA"/>
</dbReference>
<sequence length="151" mass="16533">MSGLYFCVFCDTMVLSSAEMAEHVGQHLGRKGGHYDDYDSDDPSAVRELTDVEKRVVDRLMAYEEQLNVTLQLIPQELPEDSVQTLLMGCPVCDSLIRCHELDFSNKSYVGRDSTQGIPEPTVAAAVDGSPLSPIGGHNSYSHLPSGDRNS</sequence>
<feature type="compositionally biased region" description="Polar residues" evidence="1">
    <location>
        <begin position="139"/>
        <end position="151"/>
    </location>
</feature>
<dbReference type="InterPro" id="IPR013087">
    <property type="entry name" value="Znf_C2H2_type"/>
</dbReference>
<evidence type="ECO:0000259" key="2">
    <source>
        <dbReference type="PROSITE" id="PS00028"/>
    </source>
</evidence>
<reference evidence="3" key="1">
    <citation type="submission" date="2020-11" db="EMBL/GenBank/DDBJ databases">
        <authorList>
            <person name="Tran Van P."/>
        </authorList>
    </citation>
    <scope>NUCLEOTIDE SEQUENCE</scope>
</reference>
<organism evidence="3">
    <name type="scientific">Medioppia subpectinata</name>
    <dbReference type="NCBI Taxonomy" id="1979941"/>
    <lineage>
        <taxon>Eukaryota</taxon>
        <taxon>Metazoa</taxon>
        <taxon>Ecdysozoa</taxon>
        <taxon>Arthropoda</taxon>
        <taxon>Chelicerata</taxon>
        <taxon>Arachnida</taxon>
        <taxon>Acari</taxon>
        <taxon>Acariformes</taxon>
        <taxon>Sarcoptiformes</taxon>
        <taxon>Oribatida</taxon>
        <taxon>Brachypylina</taxon>
        <taxon>Oppioidea</taxon>
        <taxon>Oppiidae</taxon>
        <taxon>Medioppia</taxon>
    </lineage>
</organism>
<protein>
    <recommendedName>
        <fullName evidence="2">C2H2-type domain-containing protein</fullName>
    </recommendedName>
</protein>
<evidence type="ECO:0000313" key="3">
    <source>
        <dbReference type="EMBL" id="CAD7636979.1"/>
    </source>
</evidence>
<gene>
    <name evidence="3" type="ORF">OSB1V03_LOCUS16809</name>
</gene>
<dbReference type="EMBL" id="CAJPIZ010019221">
    <property type="protein sequence ID" value="CAG2116854.1"/>
    <property type="molecule type" value="Genomic_DNA"/>
</dbReference>